<evidence type="ECO:0000313" key="8">
    <source>
        <dbReference type="Proteomes" id="UP000639859"/>
    </source>
</evidence>
<evidence type="ECO:0000256" key="4">
    <source>
        <dbReference type="ARBA" id="ARBA00023012"/>
    </source>
</evidence>
<keyword evidence="3" id="KW-0597">Phosphoprotein</keyword>
<organism evidence="7 8">
    <name type="scientific">Caulobacter hibisci</name>
    <dbReference type="NCBI Taxonomy" id="2035993"/>
    <lineage>
        <taxon>Bacteria</taxon>
        <taxon>Pseudomonadati</taxon>
        <taxon>Pseudomonadota</taxon>
        <taxon>Alphaproteobacteria</taxon>
        <taxon>Caulobacterales</taxon>
        <taxon>Caulobacteraceae</taxon>
        <taxon>Caulobacter</taxon>
    </lineage>
</organism>
<dbReference type="PRINTS" id="PR00344">
    <property type="entry name" value="BCTRLSENSOR"/>
</dbReference>
<keyword evidence="8" id="KW-1185">Reference proteome</keyword>
<evidence type="ECO:0000256" key="3">
    <source>
        <dbReference type="ARBA" id="ARBA00022553"/>
    </source>
</evidence>
<name>A0ABS0T387_9CAUL</name>
<evidence type="ECO:0000256" key="5">
    <source>
        <dbReference type="SAM" id="Phobius"/>
    </source>
</evidence>
<feature type="transmembrane region" description="Helical" evidence="5">
    <location>
        <begin position="20"/>
        <end position="38"/>
    </location>
</feature>
<accession>A0ABS0T387</accession>
<keyword evidence="5" id="KW-0812">Transmembrane</keyword>
<dbReference type="CDD" id="cd00082">
    <property type="entry name" value="HisKA"/>
    <property type="match status" value="1"/>
</dbReference>
<dbReference type="SUPFAM" id="SSF55874">
    <property type="entry name" value="ATPase domain of HSP90 chaperone/DNA topoisomerase II/histidine kinase"/>
    <property type="match status" value="1"/>
</dbReference>
<proteinExistence type="predicted"/>
<feature type="domain" description="Histidine kinase" evidence="6">
    <location>
        <begin position="289"/>
        <end position="510"/>
    </location>
</feature>
<keyword evidence="5" id="KW-1133">Transmembrane helix</keyword>
<feature type="transmembrane region" description="Helical" evidence="5">
    <location>
        <begin position="228"/>
        <end position="250"/>
    </location>
</feature>
<dbReference type="InterPro" id="IPR036097">
    <property type="entry name" value="HisK_dim/P_sf"/>
</dbReference>
<dbReference type="SUPFAM" id="SSF47384">
    <property type="entry name" value="Homodimeric domain of signal transducing histidine kinase"/>
    <property type="match status" value="1"/>
</dbReference>
<dbReference type="Proteomes" id="UP000639859">
    <property type="component" value="Unassembled WGS sequence"/>
</dbReference>
<dbReference type="SMART" id="SM00387">
    <property type="entry name" value="HATPase_c"/>
    <property type="match status" value="1"/>
</dbReference>
<dbReference type="PANTHER" id="PTHR45339">
    <property type="entry name" value="HYBRID SIGNAL TRANSDUCTION HISTIDINE KINASE J"/>
    <property type="match status" value="1"/>
</dbReference>
<reference evidence="7 8" key="1">
    <citation type="submission" date="2020-11" db="EMBL/GenBank/DDBJ databases">
        <title>genome sequence of strain KACC 18849.</title>
        <authorList>
            <person name="Gao J."/>
            <person name="Zhang X."/>
        </authorList>
    </citation>
    <scope>NUCLEOTIDE SEQUENCE [LARGE SCALE GENOMIC DNA]</scope>
    <source>
        <strain evidence="7 8">KACC 18849</strain>
    </source>
</reference>
<dbReference type="Gene3D" id="3.30.565.10">
    <property type="entry name" value="Histidine kinase-like ATPase, C-terminal domain"/>
    <property type="match status" value="1"/>
</dbReference>
<dbReference type="SMART" id="SM00388">
    <property type="entry name" value="HisKA"/>
    <property type="match status" value="1"/>
</dbReference>
<dbReference type="EMBL" id="JADWOX010000019">
    <property type="protein sequence ID" value="MBI1686211.1"/>
    <property type="molecule type" value="Genomic_DNA"/>
</dbReference>
<keyword evidence="5" id="KW-0472">Membrane</keyword>
<dbReference type="PANTHER" id="PTHR45339:SF1">
    <property type="entry name" value="HYBRID SIGNAL TRANSDUCTION HISTIDINE KINASE J"/>
    <property type="match status" value="1"/>
</dbReference>
<dbReference type="InterPro" id="IPR004358">
    <property type="entry name" value="Sig_transdc_His_kin-like_C"/>
</dbReference>
<evidence type="ECO:0000313" key="7">
    <source>
        <dbReference type="EMBL" id="MBI1686211.1"/>
    </source>
</evidence>
<dbReference type="Pfam" id="PF02518">
    <property type="entry name" value="HATPase_c"/>
    <property type="match status" value="1"/>
</dbReference>
<dbReference type="Gene3D" id="1.10.287.130">
    <property type="match status" value="1"/>
</dbReference>
<evidence type="ECO:0000256" key="2">
    <source>
        <dbReference type="ARBA" id="ARBA00012438"/>
    </source>
</evidence>
<comment type="catalytic activity">
    <reaction evidence="1">
        <text>ATP + protein L-histidine = ADP + protein N-phospho-L-histidine.</text>
        <dbReference type="EC" id="2.7.13.3"/>
    </reaction>
</comment>
<evidence type="ECO:0000259" key="6">
    <source>
        <dbReference type="PROSITE" id="PS50109"/>
    </source>
</evidence>
<keyword evidence="4" id="KW-0902">Two-component regulatory system</keyword>
<dbReference type="InterPro" id="IPR036890">
    <property type="entry name" value="HATPase_C_sf"/>
</dbReference>
<comment type="caution">
    <text evidence="7">The sequence shown here is derived from an EMBL/GenBank/DDBJ whole genome shotgun (WGS) entry which is preliminary data.</text>
</comment>
<protein>
    <recommendedName>
        <fullName evidence="2">histidine kinase</fullName>
        <ecNumber evidence="2">2.7.13.3</ecNumber>
    </recommendedName>
</protein>
<dbReference type="InterPro" id="IPR003594">
    <property type="entry name" value="HATPase_dom"/>
</dbReference>
<dbReference type="InterPro" id="IPR003661">
    <property type="entry name" value="HisK_dim/P_dom"/>
</dbReference>
<dbReference type="InterPro" id="IPR005467">
    <property type="entry name" value="His_kinase_dom"/>
</dbReference>
<evidence type="ECO:0000256" key="1">
    <source>
        <dbReference type="ARBA" id="ARBA00000085"/>
    </source>
</evidence>
<sequence>MSNATLGGWLRYRNLKVEAAIFLLIAVTFAAMLGKSALTRQALTLTPQSGQLISYAFSDAQSGGRSSVAADPNGPLSWSCEIRPGVAYPYCGYGLQMTAGQGKRGLDFSHYQTLTLRLTYQGAGERLKLLVKTAPPAAIGMRTGDQDMPLAVEFPVHKGDNLIQLPMAQLAPEQWWVASHGLSAQDVVPAFDDVRAVQIATADATPGPMTVSVSSIAFEGTYLSNEQYYLIILGAWLVLTGVFLVTRLLGMRREFEDRQRRQAEEARVLSEARAAAEAANAAKSQFLSHMSHELRTPLNGVIGYSYWLSRTGLDAKQRTAVDAIRSSGEHLLSVITDILDIAKIEAGRLDLQPTPFDLAACLAELDQMFRLRAEEKGLAFAVELSAEAPRTIVADPKRLRQVLINLLGNAVKFTDRGAVSLAVTLVDAPVGETARLRFAVEDTGVGIAPDQLDAVFRPFEQVGETSRHAGGTGLGLSITRQILETMGGEIDVVSTPGLGSRFVVEVSVGVEAVRARREAEAG</sequence>
<dbReference type="Pfam" id="PF00512">
    <property type="entry name" value="HisKA"/>
    <property type="match status" value="1"/>
</dbReference>
<gene>
    <name evidence="7" type="ORF">I4Q42_21290</name>
</gene>
<dbReference type="RefSeq" id="WP_198578103.1">
    <property type="nucleotide sequence ID" value="NZ_JADWOX010000019.1"/>
</dbReference>
<dbReference type="EC" id="2.7.13.3" evidence="2"/>
<dbReference type="PROSITE" id="PS50109">
    <property type="entry name" value="HIS_KIN"/>
    <property type="match status" value="1"/>
</dbReference>
<dbReference type="CDD" id="cd16922">
    <property type="entry name" value="HATPase_EvgS-ArcB-TorS-like"/>
    <property type="match status" value="1"/>
</dbReference>